<evidence type="ECO:0000313" key="3">
    <source>
        <dbReference type="EMBL" id="KAK3168255.1"/>
    </source>
</evidence>
<organism evidence="3 4">
    <name type="scientific">Lepraria neglecta</name>
    <dbReference type="NCBI Taxonomy" id="209136"/>
    <lineage>
        <taxon>Eukaryota</taxon>
        <taxon>Fungi</taxon>
        <taxon>Dikarya</taxon>
        <taxon>Ascomycota</taxon>
        <taxon>Pezizomycotina</taxon>
        <taxon>Lecanoromycetes</taxon>
        <taxon>OSLEUM clade</taxon>
        <taxon>Lecanoromycetidae</taxon>
        <taxon>Lecanorales</taxon>
        <taxon>Lecanorineae</taxon>
        <taxon>Stereocaulaceae</taxon>
        <taxon>Lepraria</taxon>
    </lineage>
</organism>
<protein>
    <recommendedName>
        <fullName evidence="2">Aminotransferase class I/classII large domain-containing protein</fullName>
    </recommendedName>
</protein>
<dbReference type="InterPro" id="IPR015421">
    <property type="entry name" value="PyrdxlP-dep_Trfase_major"/>
</dbReference>
<dbReference type="Proteomes" id="UP001276659">
    <property type="component" value="Unassembled WGS sequence"/>
</dbReference>
<reference evidence="3" key="1">
    <citation type="submission" date="2022-11" db="EMBL/GenBank/DDBJ databases">
        <title>Chromosomal genome sequence assembly and mating type (MAT) locus characterization of the leprose asexual lichenized fungus Lepraria neglecta (Nyl.) Erichsen.</title>
        <authorList>
            <person name="Allen J.L."/>
            <person name="Pfeffer B."/>
        </authorList>
    </citation>
    <scope>NUCLEOTIDE SEQUENCE</scope>
    <source>
        <strain evidence="3">Allen 5258</strain>
    </source>
</reference>
<feature type="region of interest" description="Disordered" evidence="1">
    <location>
        <begin position="493"/>
        <end position="513"/>
    </location>
</feature>
<proteinExistence type="predicted"/>
<dbReference type="Gene3D" id="3.40.640.10">
    <property type="entry name" value="Type I PLP-dependent aspartate aminotransferase-like (Major domain)"/>
    <property type="match status" value="1"/>
</dbReference>
<dbReference type="InterPro" id="IPR015424">
    <property type="entry name" value="PyrdxlP-dep_Trfase"/>
</dbReference>
<dbReference type="AlphaFoldDB" id="A0AAD9YZ37"/>
<dbReference type="GO" id="GO:0030170">
    <property type="term" value="F:pyridoxal phosphate binding"/>
    <property type="evidence" value="ECO:0007669"/>
    <property type="project" value="InterPro"/>
</dbReference>
<name>A0AAD9YZ37_9LECA</name>
<gene>
    <name evidence="3" type="ORF">OEA41_004701</name>
</gene>
<evidence type="ECO:0000313" key="4">
    <source>
        <dbReference type="Proteomes" id="UP001276659"/>
    </source>
</evidence>
<dbReference type="Pfam" id="PF00155">
    <property type="entry name" value="Aminotran_1_2"/>
    <property type="match status" value="1"/>
</dbReference>
<dbReference type="Gene3D" id="3.90.1150.10">
    <property type="entry name" value="Aspartate Aminotransferase, domain 1"/>
    <property type="match status" value="1"/>
</dbReference>
<dbReference type="GO" id="GO:0047536">
    <property type="term" value="F:2-aminoadipate transaminase activity"/>
    <property type="evidence" value="ECO:0007669"/>
    <property type="project" value="TreeGrafter"/>
</dbReference>
<dbReference type="PANTHER" id="PTHR42858">
    <property type="entry name" value="AMINOTRANSFERASE"/>
    <property type="match status" value="1"/>
</dbReference>
<keyword evidence="4" id="KW-1185">Reference proteome</keyword>
<feature type="domain" description="Aminotransferase class I/classII large" evidence="2">
    <location>
        <begin position="88"/>
        <end position="471"/>
    </location>
</feature>
<comment type="caution">
    <text evidence="3">The sequence shown here is derived from an EMBL/GenBank/DDBJ whole genome shotgun (WGS) entry which is preliminary data.</text>
</comment>
<dbReference type="CDD" id="cd00609">
    <property type="entry name" value="AAT_like"/>
    <property type="match status" value="1"/>
</dbReference>
<dbReference type="EMBL" id="JASNWA010000010">
    <property type="protein sequence ID" value="KAK3168255.1"/>
    <property type="molecule type" value="Genomic_DNA"/>
</dbReference>
<dbReference type="InterPro" id="IPR015422">
    <property type="entry name" value="PyrdxlP-dep_Trfase_small"/>
</dbReference>
<sequence>MAVNKMLLPDVSLVRFASSEGAISDPGLCNAPGLLEKLTTCGGLTVGKMNGTSEAIIDLLKGWPNPALLPVAQIKTASSIALSTPEISTPALLYGPDVGYEPLRECIANWLTQFYQPPTPIPAERICITGGASQNVACILQVFSDPIYTRNVWMVSPTYFLAMRIFEDSGFHGRLRSVPEDEQGVDIEYLRKALRKSEEKAIAEGNTKPTLKPVRPWSKIYRHFIYAVPTFSNPSSITMSLERRQQLVRLAREYDACIIADDVYDQLQWPASTTAAQSSTEHAILPRIVDIDRTLDGGTDRKGADGFGNAVSNGTFSKIVGPGCRTGWSEGTKKFAWGNSQVGSTRSGGAPSQLTSTFMSNLLESGDLQRHIFQTLQPTYARRYRIMMAAIEEYLIPLGVTLPQTSRDMVGGYFIWLTLPKPLSAKGVAMLAKKDGNLVIAPGNIFAVTSDKKPAGLSRQVRVCFSWEQEEILAEGIRRLGWVISSIQTSRGHHKKVKTRPPGDIGSLVDQYR</sequence>
<evidence type="ECO:0000256" key="1">
    <source>
        <dbReference type="SAM" id="MobiDB-lite"/>
    </source>
</evidence>
<dbReference type="SUPFAM" id="SSF53383">
    <property type="entry name" value="PLP-dependent transferases"/>
    <property type="match status" value="1"/>
</dbReference>
<accession>A0AAD9YZ37</accession>
<dbReference type="FunFam" id="3.40.640.10:FF:000080">
    <property type="entry name" value="Aminotransferase, putative"/>
    <property type="match status" value="1"/>
</dbReference>
<dbReference type="PANTHER" id="PTHR42858:SF1">
    <property type="entry name" value="LD15494P"/>
    <property type="match status" value="1"/>
</dbReference>
<dbReference type="InterPro" id="IPR004839">
    <property type="entry name" value="Aminotransferase_I/II_large"/>
</dbReference>
<evidence type="ECO:0000259" key="2">
    <source>
        <dbReference type="Pfam" id="PF00155"/>
    </source>
</evidence>